<reference evidence="3" key="1">
    <citation type="journal article" date="2019" name="Int. J. Syst. Evol. Microbiol.">
        <title>The Global Catalogue of Microorganisms (GCM) 10K type strain sequencing project: providing services to taxonomists for standard genome sequencing and annotation.</title>
        <authorList>
            <consortium name="The Broad Institute Genomics Platform"/>
            <consortium name="The Broad Institute Genome Sequencing Center for Infectious Disease"/>
            <person name="Wu L."/>
            <person name="Ma J."/>
        </authorList>
    </citation>
    <scope>NUCLEOTIDE SEQUENCE [LARGE SCALE GENOMIC DNA]</scope>
    <source>
        <strain evidence="3">JCM 4733</strain>
    </source>
</reference>
<dbReference type="EMBL" id="BMVN01000005">
    <property type="protein sequence ID" value="GHA14525.1"/>
    <property type="molecule type" value="Genomic_DNA"/>
</dbReference>
<feature type="compositionally biased region" description="Basic and acidic residues" evidence="1">
    <location>
        <begin position="1"/>
        <end position="12"/>
    </location>
</feature>
<accession>A0ABQ3CJD5</accession>
<protein>
    <submittedName>
        <fullName evidence="2">Uncharacterized protein</fullName>
    </submittedName>
</protein>
<dbReference type="Proteomes" id="UP000653644">
    <property type="component" value="Unassembled WGS sequence"/>
</dbReference>
<evidence type="ECO:0000313" key="2">
    <source>
        <dbReference type="EMBL" id="GHA14525.1"/>
    </source>
</evidence>
<sequence length="68" mass="6577">MALRDVPGDRVDAGAGVPLQGADGGVTGTGQQQRGGGAATLDGVCEGTGAEPVECEAVQVLDVLDVLG</sequence>
<feature type="compositionally biased region" description="Gly residues" evidence="1">
    <location>
        <begin position="22"/>
        <end position="38"/>
    </location>
</feature>
<feature type="region of interest" description="Disordered" evidence="1">
    <location>
        <begin position="1"/>
        <end position="39"/>
    </location>
</feature>
<evidence type="ECO:0000313" key="3">
    <source>
        <dbReference type="Proteomes" id="UP000653644"/>
    </source>
</evidence>
<evidence type="ECO:0000256" key="1">
    <source>
        <dbReference type="SAM" id="MobiDB-lite"/>
    </source>
</evidence>
<organism evidence="2 3">
    <name type="scientific">Streptomyces canarius</name>
    <dbReference type="NCBI Taxonomy" id="285453"/>
    <lineage>
        <taxon>Bacteria</taxon>
        <taxon>Bacillati</taxon>
        <taxon>Actinomycetota</taxon>
        <taxon>Actinomycetes</taxon>
        <taxon>Kitasatosporales</taxon>
        <taxon>Streptomycetaceae</taxon>
        <taxon>Streptomyces</taxon>
    </lineage>
</organism>
<keyword evidence="3" id="KW-1185">Reference proteome</keyword>
<comment type="caution">
    <text evidence="2">The sequence shown here is derived from an EMBL/GenBank/DDBJ whole genome shotgun (WGS) entry which is preliminary data.</text>
</comment>
<name>A0ABQ3CJD5_9ACTN</name>
<gene>
    <name evidence="2" type="ORF">GCM10010345_18860</name>
</gene>
<proteinExistence type="predicted"/>